<evidence type="ECO:0000256" key="4">
    <source>
        <dbReference type="ARBA" id="ARBA00022691"/>
    </source>
</evidence>
<gene>
    <name evidence="10" type="ORF">A6A20_03965</name>
</gene>
<dbReference type="PROSITE" id="PS01087">
    <property type="entry name" value="RADICAL_ACTIVATING"/>
    <property type="match status" value="1"/>
</dbReference>
<name>A0A9X4P952_9PAST</name>
<dbReference type="CDD" id="cd01335">
    <property type="entry name" value="Radical_SAM"/>
    <property type="match status" value="1"/>
</dbReference>
<keyword evidence="5" id="KW-0479">Metal-binding</keyword>
<evidence type="ECO:0000256" key="8">
    <source>
        <dbReference type="ARBA" id="ARBA00023014"/>
    </source>
</evidence>
<keyword evidence="6" id="KW-0560">Oxidoreductase</keyword>
<dbReference type="SUPFAM" id="SSF102114">
    <property type="entry name" value="Radical SAM enzymes"/>
    <property type="match status" value="1"/>
</dbReference>
<dbReference type="GO" id="GO:0016491">
    <property type="term" value="F:oxidoreductase activity"/>
    <property type="evidence" value="ECO:0007669"/>
    <property type="project" value="UniProtKB-KW"/>
</dbReference>
<dbReference type="SFLD" id="SFLDS00029">
    <property type="entry name" value="Radical_SAM"/>
    <property type="match status" value="1"/>
</dbReference>
<evidence type="ECO:0000259" key="9">
    <source>
        <dbReference type="PROSITE" id="PS51918"/>
    </source>
</evidence>
<keyword evidence="7" id="KW-0408">Iron</keyword>
<dbReference type="Pfam" id="PF13353">
    <property type="entry name" value="Fer4_12"/>
    <property type="match status" value="1"/>
</dbReference>
<organism evidence="10 11">
    <name type="scientific">Volucribacter amazonae</name>
    <dbReference type="NCBI Taxonomy" id="256731"/>
    <lineage>
        <taxon>Bacteria</taxon>
        <taxon>Pseudomonadati</taxon>
        <taxon>Pseudomonadota</taxon>
        <taxon>Gammaproteobacteria</taxon>
        <taxon>Pasteurellales</taxon>
        <taxon>Pasteurellaceae</taxon>
        <taxon>Volucribacter</taxon>
    </lineage>
</organism>
<dbReference type="InterPro" id="IPR013785">
    <property type="entry name" value="Aldolase_TIM"/>
</dbReference>
<dbReference type="RefSeq" id="WP_279572258.1">
    <property type="nucleotide sequence ID" value="NZ_LWID01000001.1"/>
</dbReference>
<evidence type="ECO:0000256" key="7">
    <source>
        <dbReference type="ARBA" id="ARBA00023004"/>
    </source>
</evidence>
<dbReference type="PANTHER" id="PTHR30352">
    <property type="entry name" value="PYRUVATE FORMATE-LYASE-ACTIVATING ENZYME"/>
    <property type="match status" value="1"/>
</dbReference>
<dbReference type="PANTHER" id="PTHR30352:SF13">
    <property type="entry name" value="GLYCYL-RADICAL ENZYME ACTIVATING ENZYME YJJW-RELATED"/>
    <property type="match status" value="1"/>
</dbReference>
<evidence type="ECO:0000256" key="3">
    <source>
        <dbReference type="ARBA" id="ARBA00022485"/>
    </source>
</evidence>
<dbReference type="PROSITE" id="PS51918">
    <property type="entry name" value="RADICAL_SAM"/>
    <property type="match status" value="1"/>
</dbReference>
<dbReference type="EMBL" id="LWID01000001">
    <property type="protein sequence ID" value="MDG6894798.1"/>
    <property type="molecule type" value="Genomic_DNA"/>
</dbReference>
<dbReference type="GO" id="GO:0051539">
    <property type="term" value="F:4 iron, 4 sulfur cluster binding"/>
    <property type="evidence" value="ECO:0007669"/>
    <property type="project" value="UniProtKB-KW"/>
</dbReference>
<proteinExistence type="inferred from homology"/>
<feature type="domain" description="Radical SAM core" evidence="9">
    <location>
        <begin position="20"/>
        <end position="256"/>
    </location>
</feature>
<dbReference type="Proteomes" id="UP001155500">
    <property type="component" value="Unassembled WGS sequence"/>
</dbReference>
<keyword evidence="4" id="KW-0949">S-adenosyl-L-methionine</keyword>
<sequence>MTALPQLFVPLHRIIPFSNVEGKGNRTSIFLQGCKLNCLYCHNPETIPRYSKLASQVSLQYLYEQIMQAIPFIRGVTFSGGEPTIHHRKLIPLFKALKKQALTCYIDTSGFFDYQQIEELINVTDKFLFDLKGEGQGLQTLCFDRKNQQGKVPLQIFNSHQYIKTNNLMRNLTNLSYLLKLDKIEEVRLVLLTDFFDSQSLITKVAQLLLPYPQVLLKIIRVHTKGTRDPEGLQSFVPSIEQVDQLACYAKQCGIHNIKTIY</sequence>
<keyword evidence="11" id="KW-1185">Reference proteome</keyword>
<evidence type="ECO:0000313" key="10">
    <source>
        <dbReference type="EMBL" id="MDG6894798.1"/>
    </source>
</evidence>
<evidence type="ECO:0000256" key="2">
    <source>
        <dbReference type="ARBA" id="ARBA00009777"/>
    </source>
</evidence>
<dbReference type="InterPro" id="IPR058240">
    <property type="entry name" value="rSAM_sf"/>
</dbReference>
<dbReference type="AlphaFoldDB" id="A0A9X4P952"/>
<dbReference type="Gene3D" id="3.20.20.70">
    <property type="entry name" value="Aldolase class I"/>
    <property type="match status" value="1"/>
</dbReference>
<evidence type="ECO:0000313" key="11">
    <source>
        <dbReference type="Proteomes" id="UP001155500"/>
    </source>
</evidence>
<evidence type="ECO:0000256" key="1">
    <source>
        <dbReference type="ARBA" id="ARBA00001966"/>
    </source>
</evidence>
<comment type="similarity">
    <text evidence="2">Belongs to the organic radical-activating enzymes family.</text>
</comment>
<keyword evidence="8" id="KW-0411">Iron-sulfur</keyword>
<comment type="caution">
    <text evidence="10">The sequence shown here is derived from an EMBL/GenBank/DDBJ whole genome shotgun (WGS) entry which is preliminary data.</text>
</comment>
<dbReference type="SFLD" id="SFLDG01066">
    <property type="entry name" value="organic_radical-activating_enz"/>
    <property type="match status" value="1"/>
</dbReference>
<protein>
    <submittedName>
        <fullName evidence="10">Radical SAM protein</fullName>
    </submittedName>
</protein>
<evidence type="ECO:0000256" key="6">
    <source>
        <dbReference type="ARBA" id="ARBA00023002"/>
    </source>
</evidence>
<comment type="cofactor">
    <cofactor evidence="1">
        <name>[4Fe-4S] cluster</name>
        <dbReference type="ChEBI" id="CHEBI:49883"/>
    </cofactor>
</comment>
<accession>A0A9X4P952</accession>
<evidence type="ECO:0000256" key="5">
    <source>
        <dbReference type="ARBA" id="ARBA00022723"/>
    </source>
</evidence>
<dbReference type="InterPro" id="IPR007197">
    <property type="entry name" value="rSAM"/>
</dbReference>
<dbReference type="InterPro" id="IPR001989">
    <property type="entry name" value="Radical_activat_CS"/>
</dbReference>
<reference evidence="10" key="1">
    <citation type="submission" date="2016-03" db="EMBL/GenBank/DDBJ databases">
        <title>Co-evolution between Pasteurellaceae and their hosts.</title>
        <authorList>
            <person name="Hansen M.J."/>
            <person name="Bojesen A.M."/>
            <person name="Planet P."/>
        </authorList>
    </citation>
    <scope>NUCLEOTIDE SEQUENCE</scope>
    <source>
        <strain evidence="10">146/S8/89</strain>
    </source>
</reference>
<dbReference type="GO" id="GO:0046872">
    <property type="term" value="F:metal ion binding"/>
    <property type="evidence" value="ECO:0007669"/>
    <property type="project" value="UniProtKB-KW"/>
</dbReference>
<dbReference type="InterPro" id="IPR034457">
    <property type="entry name" value="Organic_radical-activating"/>
</dbReference>
<keyword evidence="3" id="KW-0004">4Fe-4S</keyword>